<name>A0A9W8BIA3_9FUNG</name>
<accession>A0A9W8BIA3</accession>
<reference evidence="5" key="1">
    <citation type="submission" date="2022-07" db="EMBL/GenBank/DDBJ databases">
        <title>Phylogenomic reconstructions and comparative analyses of Kickxellomycotina fungi.</title>
        <authorList>
            <person name="Reynolds N.K."/>
            <person name="Stajich J.E."/>
            <person name="Barry K."/>
            <person name="Grigoriev I.V."/>
            <person name="Crous P."/>
            <person name="Smith M.E."/>
        </authorList>
    </citation>
    <scope>NUCLEOTIDE SEQUENCE</scope>
    <source>
        <strain evidence="5">IMI 214461</strain>
    </source>
</reference>
<feature type="region of interest" description="Disordered" evidence="1">
    <location>
        <begin position="805"/>
        <end position="832"/>
    </location>
</feature>
<dbReference type="AlphaFoldDB" id="A0A9W8BIA3"/>
<gene>
    <name evidence="5" type="ORF">H4R26_001582</name>
</gene>
<proteinExistence type="predicted"/>
<evidence type="ECO:0000256" key="2">
    <source>
        <dbReference type="SAM" id="Phobius"/>
    </source>
</evidence>
<comment type="caution">
    <text evidence="5">The sequence shown here is derived from an EMBL/GenBank/DDBJ whole genome shotgun (WGS) entry which is preliminary data.</text>
</comment>
<dbReference type="PROSITE" id="PS50213">
    <property type="entry name" value="FAS1"/>
    <property type="match status" value="4"/>
</dbReference>
<evidence type="ECO:0000313" key="6">
    <source>
        <dbReference type="Proteomes" id="UP001150907"/>
    </source>
</evidence>
<keyword evidence="2" id="KW-0812">Transmembrane</keyword>
<evidence type="ECO:0000256" key="1">
    <source>
        <dbReference type="SAM" id="MobiDB-lite"/>
    </source>
</evidence>
<feature type="chain" id="PRO_5040843363" description="FAS1 domain-containing protein" evidence="3">
    <location>
        <begin position="30"/>
        <end position="1045"/>
    </location>
</feature>
<feature type="domain" description="FAS1" evidence="4">
    <location>
        <begin position="409"/>
        <end position="591"/>
    </location>
</feature>
<organism evidence="5 6">
    <name type="scientific">Coemansia thaxteri</name>
    <dbReference type="NCBI Taxonomy" id="2663907"/>
    <lineage>
        <taxon>Eukaryota</taxon>
        <taxon>Fungi</taxon>
        <taxon>Fungi incertae sedis</taxon>
        <taxon>Zoopagomycota</taxon>
        <taxon>Kickxellomycotina</taxon>
        <taxon>Kickxellomycetes</taxon>
        <taxon>Kickxellales</taxon>
        <taxon>Kickxellaceae</taxon>
        <taxon>Coemansia</taxon>
    </lineage>
</organism>
<feature type="region of interest" description="Disordered" evidence="1">
    <location>
        <begin position="30"/>
        <end position="54"/>
    </location>
</feature>
<dbReference type="EMBL" id="JANBQF010000073">
    <property type="protein sequence ID" value="KAJ2006083.1"/>
    <property type="molecule type" value="Genomic_DNA"/>
</dbReference>
<feature type="domain" description="FAS1" evidence="4">
    <location>
        <begin position="56"/>
        <end position="208"/>
    </location>
</feature>
<dbReference type="InterPro" id="IPR036378">
    <property type="entry name" value="FAS1_dom_sf"/>
</dbReference>
<keyword evidence="2" id="KW-1133">Transmembrane helix</keyword>
<keyword evidence="3" id="KW-0732">Signal</keyword>
<dbReference type="SUPFAM" id="SSF82153">
    <property type="entry name" value="FAS1 domain"/>
    <property type="match status" value="4"/>
</dbReference>
<dbReference type="InterPro" id="IPR000782">
    <property type="entry name" value="FAS1_domain"/>
</dbReference>
<dbReference type="PANTHER" id="PTHR10900">
    <property type="entry name" value="PERIOSTIN-RELATED"/>
    <property type="match status" value="1"/>
</dbReference>
<dbReference type="Proteomes" id="UP001150907">
    <property type="component" value="Unassembled WGS sequence"/>
</dbReference>
<feature type="domain" description="FAS1" evidence="4">
    <location>
        <begin position="243"/>
        <end position="404"/>
    </location>
</feature>
<sequence length="1045" mass="113630">MRRLGKHGLGLRFVLALMAGMLLTLLAQGAEGPSSTSADPGPSPDPDGDPGTGRRLTTFVDLLSSDERFSEFLHTVQRLRMVLPLNRVRNATLLVPTNEAIQRFRREHGHDSSSATGSTYHGLADTQAWYHFIGDGVIDSSDLARAPMVWESLSRLELTDDPEAKPSDGIALKTLIGSGGAILANGVSVLVSNYSCVAGNAFQLDGLLTIPPTIRALLHTEAPGGGSSRLRQRKPLPVAPIVEGSVLSNMDEDGSFSAVEKLLAAAGWTETLGHSTESEKDLGMHTLWAFSNQAFSDAFGYAERAYLLHGPDFTRYEDAEIHREAVEDARTLAASFISSGIVSLARLGTGEHTVLGYQNRTRLTLVVEEQRDGNGLGGRINDLAIGKSDIVAQNGIVHGVEQVNRLEGLVFSPQKILAGLNATTFIRLFKETGLAHYIDGSRPDRKLTLLVPTNRAMEDAFGYGLGDDADSAQAISARLSALDGFGLDGTSVTAVIRELFPVSSPREQQLEWALYHIADGQNGMEDLVRAPLLRTKLAAKWTGSKAQVVKAQVDQAHGTLSKHISFNGADNILPEPVTAGNTTLYLLSSPMPTPPNLINVLVQDLDLSLFVAAMGASGTADEIQQVNGVTILAPVANSFTSLGLVWAYLSLPGDFDARTDLGRLIKSHILKVPVYSDEIPLHTDSSAETLTVESLNGNKVGLYRTQHGIFVVADQVNQQFSQRRRSRQSSVESRLASVEDSNKLRLSESDVLLRTGVAHVLENGFILPFNVDITSSKLLRGMKAHIFASLLERFNLTYVLDDPQASGSRQRSAEGKTTARSSDIPTEDRDKDTVGYSLLVPSDKAWRDNAAYRELTRRDRDESASSMEDEENPWRNSTTADIAQHLDMLMRLHIIPISAPISNTLDRAGRNSTGHYQLPESMLLLADRKSYPTMLGDVRLRANEFANDRFSVQLDRMPFYQSPGGVPFISFATVVRSGIARTGAVFELDTALRLPPDDDSGPGGWKKLAWNAAVWLTGIGMGSGLLGASGYWVRQWWTRSDYQSL</sequence>
<feature type="compositionally biased region" description="Low complexity" evidence="1">
    <location>
        <begin position="30"/>
        <end position="40"/>
    </location>
</feature>
<dbReference type="GO" id="GO:0005615">
    <property type="term" value="C:extracellular space"/>
    <property type="evidence" value="ECO:0007669"/>
    <property type="project" value="TreeGrafter"/>
</dbReference>
<feature type="domain" description="FAS1" evidence="4">
    <location>
        <begin position="594"/>
        <end position="765"/>
    </location>
</feature>
<feature type="signal peptide" evidence="3">
    <location>
        <begin position="1"/>
        <end position="29"/>
    </location>
</feature>
<feature type="transmembrane region" description="Helical" evidence="2">
    <location>
        <begin position="1012"/>
        <end position="1033"/>
    </location>
</feature>
<keyword evidence="6" id="KW-1185">Reference proteome</keyword>
<dbReference type="OrthoDB" id="14252at2759"/>
<evidence type="ECO:0000256" key="3">
    <source>
        <dbReference type="SAM" id="SignalP"/>
    </source>
</evidence>
<evidence type="ECO:0000313" key="5">
    <source>
        <dbReference type="EMBL" id="KAJ2006083.1"/>
    </source>
</evidence>
<dbReference type="PANTHER" id="PTHR10900:SF77">
    <property type="entry name" value="FI19380P1"/>
    <property type="match status" value="1"/>
</dbReference>
<dbReference type="Gene3D" id="2.30.180.10">
    <property type="entry name" value="FAS1 domain"/>
    <property type="match status" value="4"/>
</dbReference>
<protein>
    <recommendedName>
        <fullName evidence="4">FAS1 domain-containing protein</fullName>
    </recommendedName>
</protein>
<keyword evidence="2" id="KW-0472">Membrane</keyword>
<dbReference type="InterPro" id="IPR050904">
    <property type="entry name" value="Adhesion/Biosynth-related"/>
</dbReference>
<evidence type="ECO:0000259" key="4">
    <source>
        <dbReference type="PROSITE" id="PS50213"/>
    </source>
</evidence>